<dbReference type="HAMAP" id="MF_01345_B">
    <property type="entry name" value="Ribosomal_uS17_B"/>
    <property type="match status" value="1"/>
</dbReference>
<dbReference type="STRING" id="3055.A8JGS2"/>
<dbReference type="OrthoDB" id="274752at2759"/>
<dbReference type="CDD" id="cd00364">
    <property type="entry name" value="Ribosomal_uS17"/>
    <property type="match status" value="1"/>
</dbReference>
<gene>
    <name evidence="8" type="ORF">CHLRE_02g118950v5</name>
</gene>
<proteinExistence type="inferred from homology"/>
<dbReference type="eggNOG" id="KOG1740">
    <property type="taxonomic scope" value="Eukaryota"/>
</dbReference>
<dbReference type="PaxDb" id="3055-EDO96943"/>
<evidence type="ECO:0000256" key="1">
    <source>
        <dbReference type="ARBA" id="ARBA00002932"/>
    </source>
</evidence>
<evidence type="ECO:0000313" key="9">
    <source>
        <dbReference type="Proteomes" id="UP000006906"/>
    </source>
</evidence>
<dbReference type="InParanoid" id="A8JGS2"/>
<keyword evidence="6" id="KW-0687">Ribonucleoprotein</keyword>
<dbReference type="RefSeq" id="XP_001702448.1">
    <property type="nucleotide sequence ID" value="XM_001702396.2"/>
</dbReference>
<evidence type="ECO:0000256" key="4">
    <source>
        <dbReference type="ARBA" id="ARBA00022884"/>
    </source>
</evidence>
<keyword evidence="4" id="KW-0694">RNA-binding</keyword>
<accession>A8JGS2</accession>
<dbReference type="FunCoup" id="A8JGS2">
    <property type="interactions" value="754"/>
</dbReference>
<dbReference type="PANTHER" id="PTHR10744">
    <property type="entry name" value="40S RIBOSOMAL PROTEIN S11 FAMILY MEMBER"/>
    <property type="match status" value="1"/>
</dbReference>
<name>A8JGS2_CHLRE</name>
<evidence type="ECO:0000256" key="7">
    <source>
        <dbReference type="ARBA" id="ARBA00035251"/>
    </source>
</evidence>
<keyword evidence="3" id="KW-0699">rRNA-binding</keyword>
<dbReference type="GeneID" id="5727958"/>
<dbReference type="EMBL" id="CM008963">
    <property type="protein sequence ID" value="PNW87345.1"/>
    <property type="molecule type" value="Genomic_DNA"/>
</dbReference>
<dbReference type="GO" id="GO:0019843">
    <property type="term" value="F:rRNA binding"/>
    <property type="evidence" value="ECO:0007669"/>
    <property type="project" value="UniProtKB-KW"/>
</dbReference>
<dbReference type="ProMEX" id="A8JGS2"/>
<dbReference type="HOGENOM" id="CLU_073626_1_2_1"/>
<evidence type="ECO:0000256" key="5">
    <source>
        <dbReference type="ARBA" id="ARBA00022980"/>
    </source>
</evidence>
<protein>
    <recommendedName>
        <fullName evidence="7">Small ribosomal subunit protein uS17c</fullName>
    </recommendedName>
</protein>
<evidence type="ECO:0000313" key="8">
    <source>
        <dbReference type="EMBL" id="PNW87345.1"/>
    </source>
</evidence>
<dbReference type="NCBIfam" id="NF004123">
    <property type="entry name" value="PRK05610.1"/>
    <property type="match status" value="1"/>
</dbReference>
<dbReference type="GO" id="GO:0003735">
    <property type="term" value="F:structural constituent of ribosome"/>
    <property type="evidence" value="ECO:0000318"/>
    <property type="project" value="GO_Central"/>
</dbReference>
<comment type="function">
    <text evidence="1">One of the primary rRNA binding proteins, it binds specifically to the 5'-end of 16S ribosomal RNA.</text>
</comment>
<dbReference type="Gramene" id="PNW87345">
    <property type="protein sequence ID" value="PNW87345"/>
    <property type="gene ID" value="CHLRE_02g118950v5"/>
</dbReference>
<dbReference type="OMA" id="MHPRYHK"/>
<dbReference type="GO" id="GO:0006412">
    <property type="term" value="P:translation"/>
    <property type="evidence" value="ECO:0007669"/>
    <property type="project" value="InterPro"/>
</dbReference>
<dbReference type="GO" id="GO:0005739">
    <property type="term" value="C:mitochondrion"/>
    <property type="evidence" value="ECO:0000318"/>
    <property type="project" value="GO_Central"/>
</dbReference>
<evidence type="ECO:0000256" key="2">
    <source>
        <dbReference type="ARBA" id="ARBA00010254"/>
    </source>
</evidence>
<dbReference type="PANTHER" id="PTHR10744:SF1">
    <property type="entry name" value="SMALL RIBOSOMAL SUBUNIT PROTEIN US17M"/>
    <property type="match status" value="1"/>
</dbReference>
<reference evidence="8 9" key="1">
    <citation type="journal article" date="2007" name="Science">
        <title>The Chlamydomonas genome reveals the evolution of key animal and plant functions.</title>
        <authorList>
            <person name="Merchant S.S."/>
            <person name="Prochnik S.E."/>
            <person name="Vallon O."/>
            <person name="Harris E.H."/>
            <person name="Karpowicz S.J."/>
            <person name="Witman G.B."/>
            <person name="Terry A."/>
            <person name="Salamov A."/>
            <person name="Fritz-Laylin L.K."/>
            <person name="Marechal-Drouard L."/>
            <person name="Marshall W.F."/>
            <person name="Qu L.H."/>
            <person name="Nelson D.R."/>
            <person name="Sanderfoot A.A."/>
            <person name="Spalding M.H."/>
            <person name="Kapitonov V.V."/>
            <person name="Ren Q."/>
            <person name="Ferris P."/>
            <person name="Lindquist E."/>
            <person name="Shapiro H."/>
            <person name="Lucas S.M."/>
            <person name="Grimwood J."/>
            <person name="Schmutz J."/>
            <person name="Cardol P."/>
            <person name="Cerutti H."/>
            <person name="Chanfreau G."/>
            <person name="Chen C.L."/>
            <person name="Cognat V."/>
            <person name="Croft M.T."/>
            <person name="Dent R."/>
            <person name="Dutcher S."/>
            <person name="Fernandez E."/>
            <person name="Fukuzawa H."/>
            <person name="Gonzalez-Ballester D."/>
            <person name="Gonzalez-Halphen D."/>
            <person name="Hallmann A."/>
            <person name="Hanikenne M."/>
            <person name="Hippler M."/>
            <person name="Inwood W."/>
            <person name="Jabbari K."/>
            <person name="Kalanon M."/>
            <person name="Kuras R."/>
            <person name="Lefebvre P.A."/>
            <person name="Lemaire S.D."/>
            <person name="Lobanov A.V."/>
            <person name="Lohr M."/>
            <person name="Manuell A."/>
            <person name="Meier I."/>
            <person name="Mets L."/>
            <person name="Mittag M."/>
            <person name="Mittelmeier T."/>
            <person name="Moroney J.V."/>
            <person name="Moseley J."/>
            <person name="Napoli C."/>
            <person name="Nedelcu A.M."/>
            <person name="Niyogi K."/>
            <person name="Novoselov S.V."/>
            <person name="Paulsen I.T."/>
            <person name="Pazour G."/>
            <person name="Purton S."/>
            <person name="Ral J.P."/>
            <person name="Riano-Pachon D.M."/>
            <person name="Riekhof W."/>
            <person name="Rymarquis L."/>
            <person name="Schroda M."/>
            <person name="Stern D."/>
            <person name="Umen J."/>
            <person name="Willows R."/>
            <person name="Wilson N."/>
            <person name="Zimmer S.L."/>
            <person name="Allmer J."/>
            <person name="Balk J."/>
            <person name="Bisova K."/>
            <person name="Chen C.J."/>
            <person name="Elias M."/>
            <person name="Gendler K."/>
            <person name="Hauser C."/>
            <person name="Lamb M.R."/>
            <person name="Ledford H."/>
            <person name="Long J.C."/>
            <person name="Minagawa J."/>
            <person name="Page M.D."/>
            <person name="Pan J."/>
            <person name="Pootakham W."/>
            <person name="Roje S."/>
            <person name="Rose A."/>
            <person name="Stahlberg E."/>
            <person name="Terauchi A.M."/>
            <person name="Yang P."/>
            <person name="Ball S."/>
            <person name="Bowler C."/>
            <person name="Dieckmann C.L."/>
            <person name="Gladyshev V.N."/>
            <person name="Green P."/>
            <person name="Jorgensen R."/>
            <person name="Mayfield S."/>
            <person name="Mueller-Roeber B."/>
            <person name="Rajamani S."/>
            <person name="Sayre R.T."/>
            <person name="Brokstein P."/>
            <person name="Dubchak I."/>
            <person name="Goodstein D."/>
            <person name="Hornick L."/>
            <person name="Huang Y.W."/>
            <person name="Jhaveri J."/>
            <person name="Luo Y."/>
            <person name="Martinez D."/>
            <person name="Ngau W.C."/>
            <person name="Otillar B."/>
            <person name="Poliakov A."/>
            <person name="Porter A."/>
            <person name="Szajkowski L."/>
            <person name="Werner G."/>
            <person name="Zhou K."/>
            <person name="Grigoriev I.V."/>
            <person name="Rokhsar D.S."/>
            <person name="Grossman A.R."/>
        </authorList>
    </citation>
    <scope>NUCLEOTIDE SEQUENCE [LARGE SCALE GENOMIC DNA]</scope>
    <source>
        <strain evidence="9">CC-503</strain>
    </source>
</reference>
<keyword evidence="5" id="KW-0689">Ribosomal protein</keyword>
<dbReference type="GO" id="GO:0005840">
    <property type="term" value="C:ribosome"/>
    <property type="evidence" value="ECO:0007669"/>
    <property type="project" value="UniProtKB-KW"/>
</dbReference>
<dbReference type="InterPro" id="IPR019984">
    <property type="entry name" value="Ribosomal_uS17_bact/chlr"/>
</dbReference>
<organism evidence="8 9">
    <name type="scientific">Chlamydomonas reinhardtii</name>
    <name type="common">Chlamydomonas smithii</name>
    <dbReference type="NCBI Taxonomy" id="3055"/>
    <lineage>
        <taxon>Eukaryota</taxon>
        <taxon>Viridiplantae</taxon>
        <taxon>Chlorophyta</taxon>
        <taxon>core chlorophytes</taxon>
        <taxon>Chlorophyceae</taxon>
        <taxon>CS clade</taxon>
        <taxon>Chlamydomonadales</taxon>
        <taxon>Chlamydomonadaceae</taxon>
        <taxon>Chlamydomonas</taxon>
    </lineage>
</organism>
<evidence type="ECO:0000256" key="6">
    <source>
        <dbReference type="ARBA" id="ARBA00023274"/>
    </source>
</evidence>
<sequence length="105" mass="11744">MQSATMRTSAFRPAAVSRRSAVTVRAVQEVKGVVVSTKMNKTVVVEAERLATDVTYQKRKKVTKRYMAHDESGALRVGDFVRLDGTRPLSKTKRFSVTEVLRKAD</sequence>
<dbReference type="Proteomes" id="UP000006906">
    <property type="component" value="Chromosome 2"/>
</dbReference>
<keyword evidence="9" id="KW-1185">Reference proteome</keyword>
<dbReference type="KEGG" id="cre:CHLRE_02g118950v5"/>
<dbReference type="PRINTS" id="PR00973">
    <property type="entry name" value="RIBOSOMALS17"/>
</dbReference>
<dbReference type="InterPro" id="IPR012340">
    <property type="entry name" value="NA-bd_OB-fold"/>
</dbReference>
<comment type="similarity">
    <text evidence="2">Belongs to the universal ribosomal protein uS17 family.</text>
</comment>
<dbReference type="Pfam" id="PF00366">
    <property type="entry name" value="Ribosomal_S17"/>
    <property type="match status" value="1"/>
</dbReference>
<dbReference type="Gene3D" id="2.40.50.140">
    <property type="entry name" value="Nucleic acid-binding proteins"/>
    <property type="match status" value="1"/>
</dbReference>
<dbReference type="InterPro" id="IPR000266">
    <property type="entry name" value="Ribosomal_uS17"/>
</dbReference>
<dbReference type="SUPFAM" id="SSF50249">
    <property type="entry name" value="Nucleic acid-binding proteins"/>
    <property type="match status" value="1"/>
</dbReference>
<dbReference type="AlphaFoldDB" id="A8JGS2"/>
<dbReference type="GO" id="GO:1990904">
    <property type="term" value="C:ribonucleoprotein complex"/>
    <property type="evidence" value="ECO:0007669"/>
    <property type="project" value="UniProtKB-KW"/>
</dbReference>
<evidence type="ECO:0000256" key="3">
    <source>
        <dbReference type="ARBA" id="ARBA00022730"/>
    </source>
</evidence>